<accession>A0ABX0H993</accession>
<proteinExistence type="predicted"/>
<dbReference type="InterPro" id="IPR039449">
    <property type="entry name" value="TssO"/>
</dbReference>
<dbReference type="Pfam" id="PF17561">
    <property type="entry name" value="TssO"/>
    <property type="match status" value="1"/>
</dbReference>
<keyword evidence="1" id="KW-0175">Coiled coil</keyword>
<organism evidence="3 4">
    <name type="scientific">Cyclobacterium plantarum</name>
    <dbReference type="NCBI Taxonomy" id="2716263"/>
    <lineage>
        <taxon>Bacteria</taxon>
        <taxon>Pseudomonadati</taxon>
        <taxon>Bacteroidota</taxon>
        <taxon>Cytophagia</taxon>
        <taxon>Cytophagales</taxon>
        <taxon>Cyclobacteriaceae</taxon>
        <taxon>Cyclobacterium</taxon>
    </lineage>
</organism>
<sequence length="173" mass="20350">MKNVLNARERNRALIVFVLSFIVTVSLIVAAVFFYTLIPADENALLREKIQDLEIQIHEQQPFIVAMEEIQYLTDSLQEIGDINPLVKSDIEQHLRIMDQHLQKDGEIFGRINTDIFNFLYDYMVMNEQFIGLKDRLSRVEYLEEELRSSKDKIDELNRDLDFLRKSGNLSVR</sequence>
<dbReference type="RefSeq" id="WP_166148893.1">
    <property type="nucleotide sequence ID" value="NZ_JAANYN010000007.1"/>
</dbReference>
<feature type="coiled-coil region" evidence="1">
    <location>
        <begin position="140"/>
        <end position="167"/>
    </location>
</feature>
<dbReference type="EMBL" id="JAANYN010000007">
    <property type="protein sequence ID" value="NHE58470.1"/>
    <property type="molecule type" value="Genomic_DNA"/>
</dbReference>
<protein>
    <submittedName>
        <fullName evidence="3">Type VI secretion system transmembrane protein TssO</fullName>
    </submittedName>
</protein>
<reference evidence="3 4" key="1">
    <citation type="submission" date="2020-03" db="EMBL/GenBank/DDBJ databases">
        <title>Cyclobacterium plantarum sp. nov., a marine bacterium isolated from a coastal-marine wetland.</title>
        <authorList>
            <person name="Sanchez-Porro C."/>
            <person name="Ventosa A."/>
            <person name="Amoozegar M."/>
        </authorList>
    </citation>
    <scope>NUCLEOTIDE SEQUENCE [LARGE SCALE GENOMIC DNA]</scope>
    <source>
        <strain evidence="3 4">GBPx2</strain>
    </source>
</reference>
<keyword evidence="2" id="KW-1133">Transmembrane helix</keyword>
<name>A0ABX0H993_9BACT</name>
<keyword evidence="4" id="KW-1185">Reference proteome</keyword>
<evidence type="ECO:0000256" key="1">
    <source>
        <dbReference type="SAM" id="Coils"/>
    </source>
</evidence>
<evidence type="ECO:0000313" key="3">
    <source>
        <dbReference type="EMBL" id="NHE58470.1"/>
    </source>
</evidence>
<keyword evidence="2" id="KW-0472">Membrane</keyword>
<evidence type="ECO:0000313" key="4">
    <source>
        <dbReference type="Proteomes" id="UP000649799"/>
    </source>
</evidence>
<feature type="transmembrane region" description="Helical" evidence="2">
    <location>
        <begin position="12"/>
        <end position="38"/>
    </location>
</feature>
<dbReference type="Proteomes" id="UP000649799">
    <property type="component" value="Unassembled WGS sequence"/>
</dbReference>
<comment type="caution">
    <text evidence="3">The sequence shown here is derived from an EMBL/GenBank/DDBJ whole genome shotgun (WGS) entry which is preliminary data.</text>
</comment>
<gene>
    <name evidence="3" type="ORF">G9Q97_16800</name>
</gene>
<evidence type="ECO:0000256" key="2">
    <source>
        <dbReference type="SAM" id="Phobius"/>
    </source>
</evidence>
<keyword evidence="2 3" id="KW-0812">Transmembrane</keyword>